<evidence type="ECO:0000256" key="4">
    <source>
        <dbReference type="ARBA" id="ARBA00023136"/>
    </source>
</evidence>
<dbReference type="Proteomes" id="UP001319180">
    <property type="component" value="Unassembled WGS sequence"/>
</dbReference>
<dbReference type="GO" id="GO:0016020">
    <property type="term" value="C:membrane"/>
    <property type="evidence" value="ECO:0007669"/>
    <property type="project" value="UniProtKB-SubCell"/>
</dbReference>
<evidence type="ECO:0000259" key="6">
    <source>
        <dbReference type="Pfam" id="PF07291"/>
    </source>
</evidence>
<dbReference type="InterPro" id="IPR009908">
    <property type="entry name" value="Methylamine_util_MauE"/>
</dbReference>
<evidence type="ECO:0000256" key="5">
    <source>
        <dbReference type="SAM" id="Phobius"/>
    </source>
</evidence>
<keyword evidence="3 5" id="KW-1133">Transmembrane helix</keyword>
<feature type="domain" description="Methylamine utilisation protein MauE" evidence="6">
    <location>
        <begin position="5"/>
        <end position="130"/>
    </location>
</feature>
<dbReference type="Pfam" id="PF07291">
    <property type="entry name" value="MauE"/>
    <property type="match status" value="1"/>
</dbReference>
<dbReference type="EMBL" id="JAHESC010000037">
    <property type="protein sequence ID" value="MBT1689234.1"/>
    <property type="molecule type" value="Genomic_DNA"/>
</dbReference>
<proteinExistence type="predicted"/>
<evidence type="ECO:0000256" key="2">
    <source>
        <dbReference type="ARBA" id="ARBA00022692"/>
    </source>
</evidence>
<comment type="caution">
    <text evidence="7">The sequence shown here is derived from an EMBL/GenBank/DDBJ whole genome shotgun (WGS) entry which is preliminary data.</text>
</comment>
<protein>
    <recommendedName>
        <fullName evidence="6">Methylamine utilisation protein MauE domain-containing protein</fullName>
    </recommendedName>
</protein>
<evidence type="ECO:0000256" key="3">
    <source>
        <dbReference type="ARBA" id="ARBA00022989"/>
    </source>
</evidence>
<comment type="subcellular location">
    <subcellularLocation>
        <location evidence="1">Membrane</location>
        <topology evidence="1">Multi-pass membrane protein</topology>
    </subcellularLocation>
</comment>
<evidence type="ECO:0000313" key="7">
    <source>
        <dbReference type="EMBL" id="MBT1689234.1"/>
    </source>
</evidence>
<evidence type="ECO:0000313" key="8">
    <source>
        <dbReference type="Proteomes" id="UP001319180"/>
    </source>
</evidence>
<feature type="transmembrane region" description="Helical" evidence="5">
    <location>
        <begin position="48"/>
        <end position="66"/>
    </location>
</feature>
<gene>
    <name evidence="7" type="ORF">KK078_21895</name>
</gene>
<keyword evidence="8" id="KW-1185">Reference proteome</keyword>
<keyword evidence="4 5" id="KW-0472">Membrane</keyword>
<name>A0AAP2DC28_9BACT</name>
<dbReference type="AlphaFoldDB" id="A0AAP2DC28"/>
<reference evidence="7 8" key="1">
    <citation type="submission" date="2021-05" db="EMBL/GenBank/DDBJ databases">
        <title>A Polyphasic approach of four new species of the genus Ohtaekwangia: Ohtaekwangia histidinii sp. nov., Ohtaekwangia cretensis sp. nov., Ohtaekwangia indiensis sp. nov., Ohtaekwangia reichenbachii sp. nov. from diverse environment.</title>
        <authorList>
            <person name="Octaviana S."/>
        </authorList>
    </citation>
    <scope>NUCLEOTIDE SEQUENCE [LARGE SCALE GENOMIC DNA]</scope>
    <source>
        <strain evidence="7 8">PWU37</strain>
    </source>
</reference>
<dbReference type="GO" id="GO:0030416">
    <property type="term" value="P:methylamine metabolic process"/>
    <property type="evidence" value="ECO:0007669"/>
    <property type="project" value="InterPro"/>
</dbReference>
<accession>A0AAP2DC28</accession>
<evidence type="ECO:0000256" key="1">
    <source>
        <dbReference type="ARBA" id="ARBA00004141"/>
    </source>
</evidence>
<organism evidence="7 8">
    <name type="scientific">Dawidia soli</name>
    <dbReference type="NCBI Taxonomy" id="2782352"/>
    <lineage>
        <taxon>Bacteria</taxon>
        <taxon>Pseudomonadati</taxon>
        <taxon>Bacteroidota</taxon>
        <taxon>Cytophagia</taxon>
        <taxon>Cytophagales</taxon>
        <taxon>Chryseotaleaceae</taxon>
        <taxon>Dawidia</taxon>
    </lineage>
</organism>
<feature type="transmembrane region" description="Helical" evidence="5">
    <location>
        <begin position="72"/>
        <end position="94"/>
    </location>
</feature>
<sequence>MKTKTITDAINILFILLFIYASVSKLMEYEVFKAQIGRSPFIMKYTDVIAWLIPALEILIAILLFFPKLSLLGLYGSFSIMLLFTLYIVIILKLSPYVPCSCGGILNDMGWGEHLVFNIAFTILALVGIMLQVKDAKRKLTLTNAI</sequence>
<feature type="transmembrane region" description="Helical" evidence="5">
    <location>
        <begin position="115"/>
        <end position="133"/>
    </location>
</feature>
<feature type="transmembrane region" description="Helical" evidence="5">
    <location>
        <begin position="6"/>
        <end position="27"/>
    </location>
</feature>
<dbReference type="RefSeq" id="WP_254092457.1">
    <property type="nucleotide sequence ID" value="NZ_JAHESC010000037.1"/>
</dbReference>
<keyword evidence="2 5" id="KW-0812">Transmembrane</keyword>